<keyword evidence="2" id="KW-1185">Reference proteome</keyword>
<name>A0AAN8EVB8_TRICO</name>
<reference evidence="1 2" key="1">
    <citation type="submission" date="2019-10" db="EMBL/GenBank/DDBJ databases">
        <title>Assembly and Annotation for the nematode Trichostrongylus colubriformis.</title>
        <authorList>
            <person name="Martin J."/>
        </authorList>
    </citation>
    <scope>NUCLEOTIDE SEQUENCE [LARGE SCALE GENOMIC DNA]</scope>
    <source>
        <strain evidence="1">G859</strain>
        <tissue evidence="1">Whole worm</tissue>
    </source>
</reference>
<proteinExistence type="predicted"/>
<dbReference type="Proteomes" id="UP001331761">
    <property type="component" value="Unassembled WGS sequence"/>
</dbReference>
<protein>
    <submittedName>
        <fullName evidence="1">Uncharacterized protein</fullName>
    </submittedName>
</protein>
<evidence type="ECO:0000313" key="2">
    <source>
        <dbReference type="Proteomes" id="UP001331761"/>
    </source>
</evidence>
<evidence type="ECO:0000313" key="1">
    <source>
        <dbReference type="EMBL" id="KAK5964404.1"/>
    </source>
</evidence>
<dbReference type="AlphaFoldDB" id="A0AAN8EVB8"/>
<organism evidence="1 2">
    <name type="scientific">Trichostrongylus colubriformis</name>
    <name type="common">Black scour worm</name>
    <dbReference type="NCBI Taxonomy" id="6319"/>
    <lineage>
        <taxon>Eukaryota</taxon>
        <taxon>Metazoa</taxon>
        <taxon>Ecdysozoa</taxon>
        <taxon>Nematoda</taxon>
        <taxon>Chromadorea</taxon>
        <taxon>Rhabditida</taxon>
        <taxon>Rhabditina</taxon>
        <taxon>Rhabditomorpha</taxon>
        <taxon>Strongyloidea</taxon>
        <taxon>Trichostrongylidae</taxon>
        <taxon>Trichostrongylus</taxon>
    </lineage>
</organism>
<gene>
    <name evidence="1" type="ORF">GCK32_012924</name>
</gene>
<sequence length="76" mass="8762">MMHLLRSSLTFNSQSQSTKVRWQNHCRNSRAISFRPLESSWKMATTKTFSRPSGTTPITKCMTCVRNRILEDKPAS</sequence>
<dbReference type="EMBL" id="WIXE01025863">
    <property type="protein sequence ID" value="KAK5964404.1"/>
    <property type="molecule type" value="Genomic_DNA"/>
</dbReference>
<comment type="caution">
    <text evidence="1">The sequence shown here is derived from an EMBL/GenBank/DDBJ whole genome shotgun (WGS) entry which is preliminary data.</text>
</comment>
<accession>A0AAN8EVB8</accession>